<sequence>SRNGAYLDSWAQYSWFDNTVKGDDLQSESYKSKGFTASLEAGYKHKLAEFNGSQGTRNEWYVQPQAQVTWMGVKADKHRESNGTLVHSNGDGNVQTRLGVKTWLKSHHKMDDGKSREFQPFVEVNWLHNSKDFSTSMDGVSVTQDGARNIAEIKTGVEGQLNANLNVWGNVGVQVADRGYNDTSAMVGIKCQF</sequence>
<dbReference type="PANTHER" id="PTHR12338">
    <property type="entry name" value="AUTOTRANSPORTER"/>
    <property type="match status" value="1"/>
</dbReference>
<evidence type="ECO:0000313" key="3">
    <source>
        <dbReference type="Proteomes" id="UP000460654"/>
    </source>
</evidence>
<comment type="caution">
    <text evidence="2">The sequence shown here is derived from an EMBL/GenBank/DDBJ whole genome shotgun (WGS) entry which is preliminary data.</text>
</comment>
<evidence type="ECO:0000313" key="2">
    <source>
        <dbReference type="EMBL" id="TXU23074.1"/>
    </source>
</evidence>
<dbReference type="Gene3D" id="2.40.128.130">
    <property type="entry name" value="Autotransporter beta-domain"/>
    <property type="match status" value="1"/>
</dbReference>
<dbReference type="GO" id="GO:0019867">
    <property type="term" value="C:outer membrane"/>
    <property type="evidence" value="ECO:0007669"/>
    <property type="project" value="InterPro"/>
</dbReference>
<dbReference type="Pfam" id="PF03797">
    <property type="entry name" value="Autotransporter"/>
    <property type="match status" value="1"/>
</dbReference>
<dbReference type="InterPro" id="IPR005546">
    <property type="entry name" value="Autotransporte_beta"/>
</dbReference>
<dbReference type="Proteomes" id="UP000460654">
    <property type="component" value="Unassembled WGS sequence"/>
</dbReference>
<dbReference type="EMBL" id="QYOH01000404">
    <property type="protein sequence ID" value="TXU23074.1"/>
    <property type="molecule type" value="Genomic_DNA"/>
</dbReference>
<dbReference type="PANTHER" id="PTHR12338:SF5">
    <property type="entry name" value="ANTIGEN 43-RELATED"/>
    <property type="match status" value="1"/>
</dbReference>
<dbReference type="AlphaFoldDB" id="A0A8T9CKQ4"/>
<protein>
    <submittedName>
        <fullName evidence="2">Autotransporter outer membrane beta-barrel domain-containing protein</fullName>
    </submittedName>
</protein>
<dbReference type="RefSeq" id="WP_148497253.1">
    <property type="nucleotide sequence ID" value="NZ_QYOH01000404.1"/>
</dbReference>
<proteinExistence type="predicted"/>
<dbReference type="SUPFAM" id="SSF103515">
    <property type="entry name" value="Autotransporter"/>
    <property type="match status" value="1"/>
</dbReference>
<accession>A0A8T9CKQ4</accession>
<dbReference type="InterPro" id="IPR036709">
    <property type="entry name" value="Autotransporte_beta_dom_sf"/>
</dbReference>
<organism evidence="2 3">
    <name type="scientific">Escherichia coli</name>
    <dbReference type="NCBI Taxonomy" id="562"/>
    <lineage>
        <taxon>Bacteria</taxon>
        <taxon>Pseudomonadati</taxon>
        <taxon>Pseudomonadota</taxon>
        <taxon>Gammaproteobacteria</taxon>
        <taxon>Enterobacterales</taxon>
        <taxon>Enterobacteriaceae</taxon>
        <taxon>Escherichia</taxon>
    </lineage>
</organism>
<dbReference type="InterPro" id="IPR050909">
    <property type="entry name" value="Bact_Autotransporter_VF"/>
</dbReference>
<dbReference type="InterPro" id="IPR006315">
    <property type="entry name" value="OM_autotransptr_brl_dom"/>
</dbReference>
<dbReference type="PROSITE" id="PS51208">
    <property type="entry name" value="AUTOTRANSPORTER"/>
    <property type="match status" value="1"/>
</dbReference>
<feature type="domain" description="Autotransporter" evidence="1">
    <location>
        <begin position="1"/>
        <end position="193"/>
    </location>
</feature>
<name>A0A8T9CKQ4_ECOLX</name>
<gene>
    <name evidence="2" type="ORF">D4N09_28915</name>
</gene>
<feature type="non-terminal residue" evidence="2">
    <location>
        <position position="1"/>
    </location>
</feature>
<dbReference type="NCBIfam" id="TIGR01414">
    <property type="entry name" value="autotrans_barl"/>
    <property type="match status" value="1"/>
</dbReference>
<evidence type="ECO:0000259" key="1">
    <source>
        <dbReference type="PROSITE" id="PS51208"/>
    </source>
</evidence>
<reference evidence="2 3" key="1">
    <citation type="submission" date="2018-09" db="EMBL/GenBank/DDBJ databases">
        <title>Persistent metagenomic signatures of early life antibiotic treatment in the infant gut microbiota and resistome.</title>
        <authorList>
            <person name="Gasparrini A.J."/>
        </authorList>
    </citation>
    <scope>NUCLEOTIDE SEQUENCE [LARGE SCALE GENOMIC DNA]</scope>
    <source>
        <strain evidence="2 3">T0181B.E-10</strain>
    </source>
</reference>